<dbReference type="RefSeq" id="WP_232179031.1">
    <property type="nucleotide sequence ID" value="NZ_JAJPWV010000006.1"/>
</dbReference>
<gene>
    <name evidence="2" type="ORF">LT679_17840</name>
</gene>
<dbReference type="InterPro" id="IPR035093">
    <property type="entry name" value="RelE/ParE_toxin_dom_sf"/>
</dbReference>
<dbReference type="Proteomes" id="UP001199919">
    <property type="component" value="Unassembled WGS sequence"/>
</dbReference>
<accession>A0ABS8U727</accession>
<evidence type="ECO:0000313" key="3">
    <source>
        <dbReference type="Proteomes" id="UP001199919"/>
    </source>
</evidence>
<dbReference type="Pfam" id="PF05016">
    <property type="entry name" value="ParE_toxin"/>
    <property type="match status" value="1"/>
</dbReference>
<dbReference type="EMBL" id="JAJPWV010000006">
    <property type="protein sequence ID" value="MCD8742477.1"/>
    <property type="molecule type" value="Genomic_DNA"/>
</dbReference>
<keyword evidence="3" id="KW-1185">Reference proteome</keyword>
<dbReference type="Gene3D" id="3.30.2310.20">
    <property type="entry name" value="RelE-like"/>
    <property type="match status" value="1"/>
</dbReference>
<sequence>MVKIIFSKTARTDLKAIVDYIKRDSVKYAALEKRKIITAIDRLMHQPETGSVLYSINV</sequence>
<dbReference type="InterPro" id="IPR007712">
    <property type="entry name" value="RelE/ParE_toxin"/>
</dbReference>
<comment type="caution">
    <text evidence="2">The sequence shown here is derived from an EMBL/GenBank/DDBJ whole genome shotgun (WGS) entry which is preliminary data.</text>
</comment>
<proteinExistence type="predicted"/>
<protein>
    <submittedName>
        <fullName evidence="2">Type II toxin-antitoxin system RelE/ParE family toxin</fullName>
    </submittedName>
</protein>
<name>A0ABS8U727_9SPHI</name>
<keyword evidence="1" id="KW-1277">Toxin-antitoxin system</keyword>
<evidence type="ECO:0000256" key="1">
    <source>
        <dbReference type="ARBA" id="ARBA00022649"/>
    </source>
</evidence>
<organism evidence="2 3">
    <name type="scientific">Mucilaginibacter roseus</name>
    <dbReference type="NCBI Taxonomy" id="1528868"/>
    <lineage>
        <taxon>Bacteria</taxon>
        <taxon>Pseudomonadati</taxon>
        <taxon>Bacteroidota</taxon>
        <taxon>Sphingobacteriia</taxon>
        <taxon>Sphingobacteriales</taxon>
        <taxon>Sphingobacteriaceae</taxon>
        <taxon>Mucilaginibacter</taxon>
    </lineage>
</organism>
<evidence type="ECO:0000313" key="2">
    <source>
        <dbReference type="EMBL" id="MCD8742477.1"/>
    </source>
</evidence>
<reference evidence="2 3" key="1">
    <citation type="submission" date="2021-12" db="EMBL/GenBank/DDBJ databases">
        <title>Mucilaginibacter roseus genome.</title>
        <authorList>
            <person name="Ferreira J.R."/>
            <person name="Newman J.D."/>
        </authorList>
    </citation>
    <scope>NUCLEOTIDE SEQUENCE [LARGE SCALE GENOMIC DNA]</scope>
    <source>
        <strain evidence="2 3">LMG 28454</strain>
    </source>
</reference>